<organism evidence="4 5">
    <name type="scientific">Ornithinibacillus salinisoli</name>
    <dbReference type="NCBI Taxonomy" id="1848459"/>
    <lineage>
        <taxon>Bacteria</taxon>
        <taxon>Bacillati</taxon>
        <taxon>Bacillota</taxon>
        <taxon>Bacilli</taxon>
        <taxon>Bacillales</taxon>
        <taxon>Bacillaceae</taxon>
        <taxon>Ornithinibacillus</taxon>
    </lineage>
</organism>
<dbReference type="InterPro" id="IPR024163">
    <property type="entry name" value="Aerotolerance_reg_N"/>
</dbReference>
<dbReference type="InterPro" id="IPR002035">
    <property type="entry name" value="VWF_A"/>
</dbReference>
<dbReference type="PROSITE" id="PS50234">
    <property type="entry name" value="VWFA"/>
    <property type="match status" value="1"/>
</dbReference>
<evidence type="ECO:0000259" key="3">
    <source>
        <dbReference type="PROSITE" id="PS50234"/>
    </source>
</evidence>
<evidence type="ECO:0000313" key="4">
    <source>
        <dbReference type="EMBL" id="MFD2045787.1"/>
    </source>
</evidence>
<dbReference type="EMBL" id="JBHUHQ010000021">
    <property type="protein sequence ID" value="MFD2045787.1"/>
    <property type="molecule type" value="Genomic_DNA"/>
</dbReference>
<dbReference type="RefSeq" id="WP_377557290.1">
    <property type="nucleotide sequence ID" value="NZ_JBHUMI010000016.1"/>
</dbReference>
<name>A0ABW4W2M6_9BACI</name>
<dbReference type="PANTHER" id="PTHR37464">
    <property type="entry name" value="BLL2463 PROTEIN"/>
    <property type="match status" value="1"/>
</dbReference>
<feature type="transmembrane region" description="Helical" evidence="2">
    <location>
        <begin position="59"/>
        <end position="80"/>
    </location>
</feature>
<dbReference type="Proteomes" id="UP001597383">
    <property type="component" value="Unassembled WGS sequence"/>
</dbReference>
<sequence length="602" mass="68959">MQFLTPNYFGLSIFLVGIILFYLFRKQYDKHVISSTLLWHQVMQEWQATKWWRKLQRHLLMYLQLIILLLLMIALTRPFIGLSEYSGEHIIVIMDTSASMTAEEEESSRLQMAKEEVKDIIDQLDNQMMTVVLAEESPRILYSNETIKNRMIHAIEDLDTSYQVSDVNKAVQLANQILASSTGEIHVFSDRVEADQIRDNFLNYDLTIHNIGSSHANLSLHTFGVSEREGKVNGILTVNSEYTEEQLVRITIESDGEELRQIQELLEPNKLTQLSVEDLPTKPYYKAVITTNDDYQADNTSISFLQKTVNPSLYLVGDVNPFVVRALNYFKTDIIQVENGADVPDDATGIFILEDVPDDQWPNGPLFLLNPRKEGPFDVKEKQDLQSGLRVLKEDPLLNFVDLEEVYIQKSIPYESSQLETLVSTDDTPIISKGYHDGRPVIVLGVDIIDTDWPLHTGFPIFLYNSIQYLTEQQEILGYVKPNEQITIAYNANATQGSIVDENNDKLIDLNVDDGIFQAPNEPGLYRIQEIIGDRTKERLVAVTLDQEEHHIVPSESFAIELDQEDSSVNEQKPNEIWAWITIIAFIVLLLEWEVYRRGITN</sequence>
<comment type="caution">
    <text evidence="4">The sequence shown here is derived from an EMBL/GenBank/DDBJ whole genome shotgun (WGS) entry which is preliminary data.</text>
</comment>
<dbReference type="PANTHER" id="PTHR37464:SF1">
    <property type="entry name" value="BLL2463 PROTEIN"/>
    <property type="match status" value="1"/>
</dbReference>
<feature type="domain" description="VWFA" evidence="3">
    <location>
        <begin position="89"/>
        <end position="266"/>
    </location>
</feature>
<reference evidence="5" key="1">
    <citation type="journal article" date="2019" name="Int. J. Syst. Evol. Microbiol.">
        <title>The Global Catalogue of Microorganisms (GCM) 10K type strain sequencing project: providing services to taxonomists for standard genome sequencing and annotation.</title>
        <authorList>
            <consortium name="The Broad Institute Genomics Platform"/>
            <consortium name="The Broad Institute Genome Sequencing Center for Infectious Disease"/>
            <person name="Wu L."/>
            <person name="Ma J."/>
        </authorList>
    </citation>
    <scope>NUCLEOTIDE SEQUENCE [LARGE SCALE GENOMIC DNA]</scope>
    <source>
        <strain evidence="5">R28</strain>
    </source>
</reference>
<keyword evidence="2" id="KW-0812">Transmembrane</keyword>
<dbReference type="InterPro" id="IPR036465">
    <property type="entry name" value="vWFA_dom_sf"/>
</dbReference>
<evidence type="ECO:0000256" key="1">
    <source>
        <dbReference type="SAM" id="Coils"/>
    </source>
</evidence>
<protein>
    <submittedName>
        <fullName evidence="4">VWA domain-containing protein</fullName>
    </submittedName>
</protein>
<proteinExistence type="predicted"/>
<keyword evidence="1" id="KW-0175">Coiled coil</keyword>
<dbReference type="Pfam" id="PF07584">
    <property type="entry name" value="BatA"/>
    <property type="match status" value="1"/>
</dbReference>
<evidence type="ECO:0000313" key="5">
    <source>
        <dbReference type="Proteomes" id="UP001597383"/>
    </source>
</evidence>
<keyword evidence="2" id="KW-1133">Transmembrane helix</keyword>
<feature type="transmembrane region" description="Helical" evidence="2">
    <location>
        <begin position="577"/>
        <end position="596"/>
    </location>
</feature>
<accession>A0ABW4W2M6</accession>
<dbReference type="SUPFAM" id="SSF53300">
    <property type="entry name" value="vWA-like"/>
    <property type="match status" value="1"/>
</dbReference>
<dbReference type="Gene3D" id="3.40.50.410">
    <property type="entry name" value="von Willebrand factor, type A domain"/>
    <property type="match status" value="1"/>
</dbReference>
<evidence type="ECO:0000256" key="2">
    <source>
        <dbReference type="SAM" id="Phobius"/>
    </source>
</evidence>
<dbReference type="Pfam" id="PF13519">
    <property type="entry name" value="VWA_2"/>
    <property type="match status" value="1"/>
</dbReference>
<gene>
    <name evidence="4" type="ORF">ACFSJF_16035</name>
</gene>
<keyword evidence="5" id="KW-1185">Reference proteome</keyword>
<feature type="transmembrane region" description="Helical" evidence="2">
    <location>
        <begin position="6"/>
        <end position="24"/>
    </location>
</feature>
<keyword evidence="2" id="KW-0472">Membrane</keyword>
<feature type="coiled-coil region" evidence="1">
    <location>
        <begin position="103"/>
        <end position="130"/>
    </location>
</feature>